<dbReference type="Pfam" id="PF09286">
    <property type="entry name" value="Pro-kuma_activ"/>
    <property type="match status" value="1"/>
</dbReference>
<dbReference type="EMBL" id="CP009962">
    <property type="protein sequence ID" value="AIY41266.1"/>
    <property type="molecule type" value="Genomic_DNA"/>
</dbReference>
<evidence type="ECO:0000313" key="2">
    <source>
        <dbReference type="EMBL" id="AIY41266.1"/>
    </source>
</evidence>
<reference evidence="3" key="1">
    <citation type="journal article" date="2014" name="Soil Biol. Biochem.">
        <title>Structure and function of bacterial communities in ageing soils: Insights from the Mendocino ecological staircase.</title>
        <authorList>
            <person name="Uroz S."/>
            <person name="Tech J.J."/>
            <person name="Sawaya N.A."/>
            <person name="Frey-Klett P."/>
            <person name="Leveau J.H.J."/>
        </authorList>
    </citation>
    <scope>NUCLEOTIDE SEQUENCE [LARGE SCALE GENOMIC DNA]</scope>
    <source>
        <strain evidence="3">Cal35</strain>
    </source>
</reference>
<dbReference type="EC" id="3.4.21.101" evidence="2"/>
<dbReference type="STRING" id="279058.LT85_2108"/>
<dbReference type="InterPro" id="IPR015366">
    <property type="entry name" value="S53_propep"/>
</dbReference>
<dbReference type="KEGG" id="care:LT85_2108"/>
<feature type="domain" description="Peptidase S53 activation" evidence="1">
    <location>
        <begin position="1"/>
        <end position="94"/>
    </location>
</feature>
<dbReference type="Proteomes" id="UP000030302">
    <property type="component" value="Chromosome"/>
</dbReference>
<evidence type="ECO:0000313" key="3">
    <source>
        <dbReference type="Proteomes" id="UP000030302"/>
    </source>
</evidence>
<protein>
    <submittedName>
        <fullName evidence="2">Xanthomonapepsin</fullName>
        <ecNumber evidence="2">3.4.21.101</ecNumber>
    </submittedName>
</protein>
<dbReference type="SUPFAM" id="SSF54897">
    <property type="entry name" value="Protease propeptides/inhibitors"/>
    <property type="match status" value="1"/>
</dbReference>
<keyword evidence="2" id="KW-0378">Hydrolase</keyword>
<gene>
    <name evidence="2" type="ORF">LT85_2108</name>
</gene>
<name>A0A0A1F9V7_9BURK</name>
<keyword evidence="3" id="KW-1185">Reference proteome</keyword>
<dbReference type="SMART" id="SM00944">
    <property type="entry name" value="Pro-kuma_activ"/>
    <property type="match status" value="1"/>
</dbReference>
<dbReference type="AlphaFoldDB" id="A0A0A1F9V7"/>
<dbReference type="HOGENOM" id="CLU_2129201_0_0_4"/>
<sequence length="113" mass="11932">MTPEQFTKRFAPTEADVGKVVEHLEKSGFINIVVSPNRQLISAEGTAATVQVGFHTTLKNFYLNGVKVFANADAVQVPSALAGIVDAVLGLQNVETAHVQGGALQNTESGEKP</sequence>
<dbReference type="GO" id="GO:0008236">
    <property type="term" value="F:serine-type peptidase activity"/>
    <property type="evidence" value="ECO:0007669"/>
    <property type="project" value="InterPro"/>
</dbReference>
<organism evidence="2 3">
    <name type="scientific">Collimonas arenae</name>
    <dbReference type="NCBI Taxonomy" id="279058"/>
    <lineage>
        <taxon>Bacteria</taxon>
        <taxon>Pseudomonadati</taxon>
        <taxon>Pseudomonadota</taxon>
        <taxon>Betaproteobacteria</taxon>
        <taxon>Burkholderiales</taxon>
        <taxon>Oxalobacteraceae</taxon>
        <taxon>Collimonas</taxon>
    </lineage>
</organism>
<evidence type="ECO:0000259" key="1">
    <source>
        <dbReference type="SMART" id="SM00944"/>
    </source>
</evidence>
<accession>A0A0A1F9V7</accession>
<dbReference type="CDD" id="cd11377">
    <property type="entry name" value="Pro-peptidase_S53"/>
    <property type="match status" value="1"/>
</dbReference>
<proteinExistence type="predicted"/>